<keyword evidence="6" id="KW-1185">Reference proteome</keyword>
<dbReference type="PANTHER" id="PTHR43537">
    <property type="entry name" value="TRANSCRIPTIONAL REGULATOR, GNTR FAMILY"/>
    <property type="match status" value="1"/>
</dbReference>
<dbReference type="SMART" id="SM00895">
    <property type="entry name" value="FCD"/>
    <property type="match status" value="1"/>
</dbReference>
<keyword evidence="1" id="KW-0805">Transcription regulation</keyword>
<dbReference type="OrthoDB" id="1040417at2"/>
<dbReference type="RefSeq" id="WP_090390422.1">
    <property type="nucleotide sequence ID" value="NZ_FMZO01000006.1"/>
</dbReference>
<dbReference type="SUPFAM" id="SSF46785">
    <property type="entry name" value="Winged helix' DNA-binding domain"/>
    <property type="match status" value="1"/>
</dbReference>
<dbReference type="AlphaFoldDB" id="A0A1G6S6J5"/>
<dbReference type="PANTHER" id="PTHR43537:SF5">
    <property type="entry name" value="UXU OPERON TRANSCRIPTIONAL REGULATOR"/>
    <property type="match status" value="1"/>
</dbReference>
<reference evidence="6" key="1">
    <citation type="submission" date="2016-10" db="EMBL/GenBank/DDBJ databases">
        <authorList>
            <person name="Varghese N."/>
            <person name="Submissions S."/>
        </authorList>
    </citation>
    <scope>NUCLEOTIDE SEQUENCE [LARGE SCALE GENOMIC DNA]</scope>
    <source>
        <strain evidence="6">DSM 25811 / CCM 8410 / LMG 26954 / E90</strain>
    </source>
</reference>
<dbReference type="Proteomes" id="UP000198757">
    <property type="component" value="Unassembled WGS sequence"/>
</dbReference>
<dbReference type="InterPro" id="IPR011711">
    <property type="entry name" value="GntR_C"/>
</dbReference>
<dbReference type="SUPFAM" id="SSF48008">
    <property type="entry name" value="GntR ligand-binding domain-like"/>
    <property type="match status" value="1"/>
</dbReference>
<protein>
    <submittedName>
        <fullName evidence="5">DNA-binding transcriptional regulator, FadR family</fullName>
    </submittedName>
</protein>
<evidence type="ECO:0000313" key="6">
    <source>
        <dbReference type="Proteomes" id="UP000198757"/>
    </source>
</evidence>
<dbReference type="Gene3D" id="1.10.10.10">
    <property type="entry name" value="Winged helix-like DNA-binding domain superfamily/Winged helix DNA-binding domain"/>
    <property type="match status" value="1"/>
</dbReference>
<dbReference type="Pfam" id="PF07729">
    <property type="entry name" value="FCD"/>
    <property type="match status" value="1"/>
</dbReference>
<dbReference type="PRINTS" id="PR00035">
    <property type="entry name" value="HTHGNTR"/>
</dbReference>
<sequence>MSLYNLRPVETLTQVDKIEMSLQEYLRTENFQPGDPLPKEMELAKAMGVSRTAIREALSRFRTLGIIESRKNRGMLIARPDVFNIVGRILTPQLLDEDTLNEIFEMRLVIEVGLGDLLFLRRHNIDFKKLNDIIKKEQKATQKIEIVKYDIEFHSMLYQFSGNETIMRFQKMLLPIFDHVYAKLSESSDAYSKNAIEEKDPVTHQDLVNTLKDGTLETFRSQMRKHLMVYFRKVNTD</sequence>
<keyword evidence="3" id="KW-0804">Transcription</keyword>
<dbReference type="InterPro" id="IPR036388">
    <property type="entry name" value="WH-like_DNA-bd_sf"/>
</dbReference>
<dbReference type="Pfam" id="PF00392">
    <property type="entry name" value="GntR"/>
    <property type="match status" value="1"/>
</dbReference>
<proteinExistence type="predicted"/>
<dbReference type="EMBL" id="FMZO01000006">
    <property type="protein sequence ID" value="SDD11806.1"/>
    <property type="molecule type" value="Genomic_DNA"/>
</dbReference>
<keyword evidence="2 5" id="KW-0238">DNA-binding</keyword>
<evidence type="ECO:0000313" key="5">
    <source>
        <dbReference type="EMBL" id="SDD11806.1"/>
    </source>
</evidence>
<accession>A0A1G6S6J5</accession>
<dbReference type="InterPro" id="IPR036390">
    <property type="entry name" value="WH_DNA-bd_sf"/>
</dbReference>
<name>A0A1G6S6J5_NIADE</name>
<dbReference type="GO" id="GO:0003700">
    <property type="term" value="F:DNA-binding transcription factor activity"/>
    <property type="evidence" value="ECO:0007669"/>
    <property type="project" value="InterPro"/>
</dbReference>
<evidence type="ECO:0000256" key="1">
    <source>
        <dbReference type="ARBA" id="ARBA00023015"/>
    </source>
</evidence>
<feature type="domain" description="HTH gntR-type" evidence="4">
    <location>
        <begin position="12"/>
        <end position="80"/>
    </location>
</feature>
<evidence type="ECO:0000256" key="3">
    <source>
        <dbReference type="ARBA" id="ARBA00023163"/>
    </source>
</evidence>
<dbReference type="InterPro" id="IPR000524">
    <property type="entry name" value="Tscrpt_reg_HTH_GntR"/>
</dbReference>
<dbReference type="GO" id="GO:0003677">
    <property type="term" value="F:DNA binding"/>
    <property type="evidence" value="ECO:0007669"/>
    <property type="project" value="UniProtKB-KW"/>
</dbReference>
<dbReference type="STRING" id="1285928.SAMN04487894_10692"/>
<dbReference type="PROSITE" id="PS50949">
    <property type="entry name" value="HTH_GNTR"/>
    <property type="match status" value="1"/>
</dbReference>
<evidence type="ECO:0000259" key="4">
    <source>
        <dbReference type="PROSITE" id="PS50949"/>
    </source>
</evidence>
<dbReference type="Gene3D" id="1.20.120.530">
    <property type="entry name" value="GntR ligand-binding domain-like"/>
    <property type="match status" value="1"/>
</dbReference>
<dbReference type="CDD" id="cd07377">
    <property type="entry name" value="WHTH_GntR"/>
    <property type="match status" value="1"/>
</dbReference>
<dbReference type="SMART" id="SM00345">
    <property type="entry name" value="HTH_GNTR"/>
    <property type="match status" value="1"/>
</dbReference>
<organism evidence="5 6">
    <name type="scientific">Niabella drilacis (strain DSM 25811 / CCM 8410 / CCUG 62505 / LMG 26954 / E90)</name>
    <dbReference type="NCBI Taxonomy" id="1285928"/>
    <lineage>
        <taxon>Bacteria</taxon>
        <taxon>Pseudomonadati</taxon>
        <taxon>Bacteroidota</taxon>
        <taxon>Chitinophagia</taxon>
        <taxon>Chitinophagales</taxon>
        <taxon>Chitinophagaceae</taxon>
        <taxon>Niabella</taxon>
    </lineage>
</organism>
<dbReference type="InterPro" id="IPR008920">
    <property type="entry name" value="TF_FadR/GntR_C"/>
</dbReference>
<gene>
    <name evidence="5" type="ORF">SAMN04487894_10692</name>
</gene>
<evidence type="ECO:0000256" key="2">
    <source>
        <dbReference type="ARBA" id="ARBA00023125"/>
    </source>
</evidence>